<dbReference type="Gene3D" id="3.40.630.20">
    <property type="entry name" value="Peptidase C15, pyroglutamyl peptidase I-like"/>
    <property type="match status" value="1"/>
</dbReference>
<dbReference type="GO" id="GO:0006508">
    <property type="term" value="P:proteolysis"/>
    <property type="evidence" value="ECO:0007669"/>
    <property type="project" value="UniProtKB-KW"/>
</dbReference>
<dbReference type="GO" id="GO:0005829">
    <property type="term" value="C:cytosol"/>
    <property type="evidence" value="ECO:0007669"/>
    <property type="project" value="InterPro"/>
</dbReference>
<dbReference type="EC" id="3.4.19.3" evidence="10"/>
<comment type="subunit">
    <text evidence="5">Homotetramer.</text>
</comment>
<dbReference type="InterPro" id="IPR033693">
    <property type="entry name" value="PGPEP1_Glu_AS"/>
</dbReference>
<evidence type="ECO:0000313" key="12">
    <source>
        <dbReference type="Proteomes" id="UP000178622"/>
    </source>
</evidence>
<dbReference type="Proteomes" id="UP000178622">
    <property type="component" value="Unassembled WGS sequence"/>
</dbReference>
<dbReference type="NCBIfam" id="NF009676">
    <property type="entry name" value="PRK13197.1"/>
    <property type="match status" value="1"/>
</dbReference>
<dbReference type="PANTHER" id="PTHR23402">
    <property type="entry name" value="PROTEASE FAMILY C15 PYROGLUTAMYL-PEPTIDASE I-RELATED"/>
    <property type="match status" value="1"/>
</dbReference>
<dbReference type="RefSeq" id="WP_070793144.1">
    <property type="nucleotide sequence ID" value="NZ_MKIR01000025.1"/>
</dbReference>
<dbReference type="Pfam" id="PF01470">
    <property type="entry name" value="Peptidase_C15"/>
    <property type="match status" value="1"/>
</dbReference>
<dbReference type="InterPro" id="IPR016125">
    <property type="entry name" value="Peptidase_C15-like"/>
</dbReference>
<dbReference type="PIRSF" id="PIRSF015592">
    <property type="entry name" value="Prld-crbxl_pptds"/>
    <property type="match status" value="1"/>
</dbReference>
<evidence type="ECO:0000256" key="9">
    <source>
        <dbReference type="ARBA" id="ARBA00022807"/>
    </source>
</evidence>
<keyword evidence="12" id="KW-1185">Reference proteome</keyword>
<dbReference type="FunFam" id="3.40.630.20:FF:000001">
    <property type="entry name" value="Pyrrolidone-carboxylate peptidase"/>
    <property type="match status" value="1"/>
</dbReference>
<keyword evidence="8" id="KW-0378">Hydrolase</keyword>
<evidence type="ECO:0000256" key="2">
    <source>
        <dbReference type="ARBA" id="ARBA00002280"/>
    </source>
</evidence>
<reference evidence="12" key="1">
    <citation type="submission" date="2016-09" db="EMBL/GenBank/DDBJ databases">
        <title>Draft genome sequence of a novel species of the family Streptococcaceae isolated from flowers.</title>
        <authorList>
            <person name="Chuah L.-O."/>
            <person name="Yap K.-P."/>
            <person name="Thong K.L."/>
            <person name="Liong M.T."/>
            <person name="Ahmad R."/>
            <person name="Rusul G."/>
        </authorList>
    </citation>
    <scope>NUCLEOTIDE SEQUENCE [LARGE SCALE GENOMIC DNA]</scope>
    <source>
        <strain evidence="12">DF1</strain>
    </source>
</reference>
<sequence length="215" mass="24156">MKLLITGFEPFGGESINPSWELVKKLDYKIGNFTLEKLELPTSFEGSSSILFKKVMEVNPDYIINIGQAGGRSKVSIERVAINIDDAPIPDNSNYQPIDQTIKTDGENAYFSTLPIKLIYSELKKENLPIEISNTAGTFVCNHIMYEALYIKDKIHPNIKTGFVHIPYLPEQVENKKEIASMDMTKMLKVVTEMILIISRNIGKNDKKVIGGSID</sequence>
<dbReference type="OrthoDB" id="9779738at2"/>
<evidence type="ECO:0000256" key="7">
    <source>
        <dbReference type="ARBA" id="ARBA00022670"/>
    </source>
</evidence>
<evidence type="ECO:0000256" key="3">
    <source>
        <dbReference type="ARBA" id="ARBA00004496"/>
    </source>
</evidence>
<feature type="active site" evidence="10">
    <location>
        <position position="78"/>
    </location>
</feature>
<comment type="caution">
    <text evidence="11">The sequence shown here is derived from an EMBL/GenBank/DDBJ whole genome shotgun (WGS) entry which is preliminary data.</text>
</comment>
<dbReference type="SUPFAM" id="SSF53182">
    <property type="entry name" value="Pyrrolidone carboxyl peptidase (pyroglutamate aminopeptidase)"/>
    <property type="match status" value="1"/>
</dbReference>
<dbReference type="GO" id="GO:0016920">
    <property type="term" value="F:pyroglutamyl-peptidase activity"/>
    <property type="evidence" value="ECO:0007669"/>
    <property type="project" value="UniProtKB-EC"/>
</dbReference>
<protein>
    <recommendedName>
        <fullName evidence="10">Pyroglutamyl-peptidase I</fullName>
        <ecNumber evidence="10">3.4.19.3</ecNumber>
    </recommendedName>
</protein>
<evidence type="ECO:0000256" key="10">
    <source>
        <dbReference type="PROSITE-ProRule" id="PRU10076"/>
    </source>
</evidence>
<comment type="subcellular location">
    <subcellularLocation>
        <location evidence="3">Cytoplasm</location>
    </subcellularLocation>
</comment>
<dbReference type="PRINTS" id="PR00706">
    <property type="entry name" value="PYROGLUPTASE"/>
</dbReference>
<organism evidence="11 12">
    <name type="scientific">Floricoccus tropicus</name>
    <dbReference type="NCBI Taxonomy" id="1859473"/>
    <lineage>
        <taxon>Bacteria</taxon>
        <taxon>Bacillati</taxon>
        <taxon>Bacillota</taxon>
        <taxon>Bacilli</taxon>
        <taxon>Lactobacillales</taxon>
        <taxon>Streptococcaceae</taxon>
        <taxon>Floricoccus</taxon>
    </lineage>
</organism>
<evidence type="ECO:0000256" key="5">
    <source>
        <dbReference type="ARBA" id="ARBA00011881"/>
    </source>
</evidence>
<keyword evidence="9" id="KW-0788">Thiol protease</keyword>
<evidence type="ECO:0000256" key="8">
    <source>
        <dbReference type="ARBA" id="ARBA00022801"/>
    </source>
</evidence>
<dbReference type="EMBL" id="MKIR01000025">
    <property type="protein sequence ID" value="OFI48398.1"/>
    <property type="molecule type" value="Genomic_DNA"/>
</dbReference>
<proteinExistence type="inferred from homology"/>
<comment type="function">
    <text evidence="2">Removes 5-oxoproline from various penultimate amino acid residues except L-proline.</text>
</comment>
<keyword evidence="6" id="KW-0963">Cytoplasm</keyword>
<dbReference type="InterPro" id="IPR000816">
    <property type="entry name" value="Peptidase_C15"/>
</dbReference>
<comment type="similarity">
    <text evidence="4">Belongs to the peptidase C15 family.</text>
</comment>
<evidence type="ECO:0000313" key="11">
    <source>
        <dbReference type="EMBL" id="OFI48398.1"/>
    </source>
</evidence>
<dbReference type="InterPro" id="IPR029762">
    <property type="entry name" value="PGP-I_bact-type"/>
</dbReference>
<evidence type="ECO:0000256" key="6">
    <source>
        <dbReference type="ARBA" id="ARBA00022490"/>
    </source>
</evidence>
<comment type="catalytic activity">
    <reaction evidence="1 10">
        <text>Release of an N-terminal pyroglutamyl group from a polypeptide, the second amino acid generally not being Pro.</text>
        <dbReference type="EC" id="3.4.19.3"/>
    </reaction>
</comment>
<dbReference type="CDD" id="cd00501">
    <property type="entry name" value="Peptidase_C15"/>
    <property type="match status" value="1"/>
</dbReference>
<dbReference type="AlphaFoldDB" id="A0A1E8GLL4"/>
<dbReference type="PROSITE" id="PS01333">
    <property type="entry name" value="PYRASE_GLU"/>
    <property type="match status" value="1"/>
</dbReference>
<dbReference type="STRING" id="1859473.BG261_07555"/>
<dbReference type="NCBIfam" id="TIGR00504">
    <property type="entry name" value="pyro_pdase"/>
    <property type="match status" value="1"/>
</dbReference>
<evidence type="ECO:0000256" key="4">
    <source>
        <dbReference type="ARBA" id="ARBA00006641"/>
    </source>
</evidence>
<keyword evidence="7" id="KW-0645">Protease</keyword>
<name>A0A1E8GLL4_9LACT</name>
<dbReference type="InterPro" id="IPR036440">
    <property type="entry name" value="Peptidase_C15-like_sf"/>
</dbReference>
<gene>
    <name evidence="11" type="ORF">BG261_07555</name>
</gene>
<accession>A0A1E8GLL4</accession>
<evidence type="ECO:0000256" key="1">
    <source>
        <dbReference type="ARBA" id="ARBA00001770"/>
    </source>
</evidence>
<dbReference type="PANTHER" id="PTHR23402:SF1">
    <property type="entry name" value="PYROGLUTAMYL-PEPTIDASE I"/>
    <property type="match status" value="1"/>
</dbReference>